<organism evidence="9 10">
    <name type="scientific">Novosphingobium nitrogenifigens DSM 19370</name>
    <dbReference type="NCBI Taxonomy" id="983920"/>
    <lineage>
        <taxon>Bacteria</taxon>
        <taxon>Pseudomonadati</taxon>
        <taxon>Pseudomonadota</taxon>
        <taxon>Alphaproteobacteria</taxon>
        <taxon>Sphingomonadales</taxon>
        <taxon>Sphingomonadaceae</taxon>
        <taxon>Novosphingobium</taxon>
    </lineage>
</organism>
<dbReference type="FunFam" id="3.30.70.270:FF:000001">
    <property type="entry name" value="Diguanylate cyclase domain protein"/>
    <property type="match status" value="1"/>
</dbReference>
<dbReference type="OrthoDB" id="9812260at2"/>
<evidence type="ECO:0000256" key="2">
    <source>
        <dbReference type="ARBA" id="ARBA00012528"/>
    </source>
</evidence>
<dbReference type="eggNOG" id="COG2199">
    <property type="taxonomic scope" value="Bacteria"/>
</dbReference>
<dbReference type="SUPFAM" id="SSF55073">
    <property type="entry name" value="Nucleotide cyclase"/>
    <property type="match status" value="1"/>
</dbReference>
<dbReference type="HOGENOM" id="CLU_583734_0_0_5"/>
<feature type="transmembrane region" description="Helical" evidence="7">
    <location>
        <begin position="50"/>
        <end position="71"/>
    </location>
</feature>
<feature type="transmembrane region" description="Helical" evidence="7">
    <location>
        <begin position="107"/>
        <end position="134"/>
    </location>
</feature>
<dbReference type="SMART" id="SM00267">
    <property type="entry name" value="GGDEF"/>
    <property type="match status" value="1"/>
</dbReference>
<protein>
    <recommendedName>
        <fullName evidence="2">diguanylate cyclase</fullName>
        <ecNumber evidence="2">2.7.7.65</ecNumber>
    </recommendedName>
</protein>
<dbReference type="STRING" id="983920.Y88_0556"/>
<evidence type="ECO:0000256" key="5">
    <source>
        <dbReference type="ARBA" id="ARBA00022989"/>
    </source>
</evidence>
<dbReference type="InterPro" id="IPR000160">
    <property type="entry name" value="GGDEF_dom"/>
</dbReference>
<evidence type="ECO:0000259" key="8">
    <source>
        <dbReference type="PROSITE" id="PS50887"/>
    </source>
</evidence>
<dbReference type="Pfam" id="PF05231">
    <property type="entry name" value="MASE1"/>
    <property type="match status" value="1"/>
</dbReference>
<comment type="subcellular location">
    <subcellularLocation>
        <location evidence="1">Cell membrane</location>
        <topology evidence="1">Multi-pass membrane protein</topology>
    </subcellularLocation>
</comment>
<comment type="caution">
    <text evidence="9">The sequence shown here is derived from an EMBL/GenBank/DDBJ whole genome shotgun (WGS) entry which is preliminary data.</text>
</comment>
<evidence type="ECO:0000313" key="9">
    <source>
        <dbReference type="EMBL" id="EGD58500.1"/>
    </source>
</evidence>
<evidence type="ECO:0000256" key="3">
    <source>
        <dbReference type="ARBA" id="ARBA00022475"/>
    </source>
</evidence>
<evidence type="ECO:0000256" key="6">
    <source>
        <dbReference type="ARBA" id="ARBA00023136"/>
    </source>
</evidence>
<dbReference type="NCBIfam" id="TIGR00254">
    <property type="entry name" value="GGDEF"/>
    <property type="match status" value="1"/>
</dbReference>
<feature type="transmembrane region" description="Helical" evidence="7">
    <location>
        <begin position="26"/>
        <end position="43"/>
    </location>
</feature>
<dbReference type="EC" id="2.7.7.65" evidence="2"/>
<dbReference type="EMBL" id="AEWJ01000041">
    <property type="protein sequence ID" value="EGD58500.1"/>
    <property type="molecule type" value="Genomic_DNA"/>
</dbReference>
<dbReference type="InterPro" id="IPR043128">
    <property type="entry name" value="Rev_trsase/Diguanyl_cyclase"/>
</dbReference>
<dbReference type="GO" id="GO:1902201">
    <property type="term" value="P:negative regulation of bacterial-type flagellum-dependent cell motility"/>
    <property type="evidence" value="ECO:0007669"/>
    <property type="project" value="TreeGrafter"/>
</dbReference>
<dbReference type="InterPro" id="IPR050469">
    <property type="entry name" value="Diguanylate_Cyclase"/>
</dbReference>
<evidence type="ECO:0000256" key="4">
    <source>
        <dbReference type="ARBA" id="ARBA00022692"/>
    </source>
</evidence>
<keyword evidence="6 7" id="KW-0472">Membrane</keyword>
<dbReference type="AlphaFoldDB" id="F1ZA92"/>
<dbReference type="InterPro" id="IPR007895">
    <property type="entry name" value="MASE1"/>
</dbReference>
<accession>F1ZA92</accession>
<reference evidence="9 10" key="1">
    <citation type="journal article" date="2012" name="J. Bacteriol.">
        <title>Draft Genome Sequence of Novosphingobium nitrogenifigens Y88T.</title>
        <authorList>
            <person name="Strabala T.J."/>
            <person name="Macdonald L."/>
            <person name="Liu V."/>
            <person name="Smit A.M."/>
        </authorList>
    </citation>
    <scope>NUCLEOTIDE SEQUENCE [LARGE SCALE GENOMIC DNA]</scope>
    <source>
        <strain evidence="9 10">DSM 19370</strain>
    </source>
</reference>
<keyword evidence="3" id="KW-1003">Cell membrane</keyword>
<dbReference type="GO" id="GO:0043709">
    <property type="term" value="P:cell adhesion involved in single-species biofilm formation"/>
    <property type="evidence" value="ECO:0007669"/>
    <property type="project" value="TreeGrafter"/>
</dbReference>
<feature type="transmembrane region" description="Helical" evidence="7">
    <location>
        <begin position="257"/>
        <end position="275"/>
    </location>
</feature>
<dbReference type="GO" id="GO:0005886">
    <property type="term" value="C:plasma membrane"/>
    <property type="evidence" value="ECO:0007669"/>
    <property type="project" value="UniProtKB-SubCell"/>
</dbReference>
<proteinExistence type="predicted"/>
<dbReference type="GO" id="GO:0052621">
    <property type="term" value="F:diguanylate cyclase activity"/>
    <property type="evidence" value="ECO:0007669"/>
    <property type="project" value="UniProtKB-EC"/>
</dbReference>
<evidence type="ECO:0000256" key="1">
    <source>
        <dbReference type="ARBA" id="ARBA00004651"/>
    </source>
</evidence>
<dbReference type="Gene3D" id="3.30.70.270">
    <property type="match status" value="1"/>
</dbReference>
<gene>
    <name evidence="9" type="ORF">Y88_0556</name>
</gene>
<dbReference type="PROSITE" id="PS50887">
    <property type="entry name" value="GGDEF"/>
    <property type="match status" value="1"/>
</dbReference>
<dbReference type="Pfam" id="PF00990">
    <property type="entry name" value="GGDEF"/>
    <property type="match status" value="1"/>
</dbReference>
<feature type="domain" description="GGDEF" evidence="8">
    <location>
        <begin position="339"/>
        <end position="468"/>
    </location>
</feature>
<dbReference type="Proteomes" id="UP000004728">
    <property type="component" value="Unassembled WGS sequence"/>
</dbReference>
<name>F1ZA92_9SPHN</name>
<sequence length="468" mass="49955">MILTVSLVYLAGVVLACGYMRLDGSVAMIWVSSGVLAGALVAVDRSRWPALLALCGACNIAGTGFLGLGWAVALPLMAINLAEAVAGATLLRRLVDRYWPRATMEIVSAMLLGTMLFIPVISALCAAGVAWGLVGLPFAPSFVNWWIGHAVGMIVVLPFAAVLMMRLADGQAPFGEHRHLLSVLMVATMLLLCIGVFSQFNRWTLAAPLTFALFCAVWADALVALTMPIIVVAVATAFTIRGIGPLSTGLGDMADRVHAGLLYGGMVSLGTLPIVTEQARRRRELAQLSLSEAHYRAMSERADDLIDELRRAAFTDPLTGLANRRLFFETLRERATGTERACLAMVDIDHFKQVNDRYGHAVGDAVLCHFADLARSTLRSRDFIARIGGEEFAIIIQDTTIEQACQVCQRLLDRLAASPVDTAAGPVSITLSSGVAAVGPDCDASLAAADEALYQAKRDGRSRLVSAA</sequence>
<dbReference type="InParanoid" id="F1ZA92"/>
<dbReference type="InterPro" id="IPR029787">
    <property type="entry name" value="Nucleotide_cyclase"/>
</dbReference>
<keyword evidence="5 7" id="KW-1133">Transmembrane helix</keyword>
<feature type="transmembrane region" description="Helical" evidence="7">
    <location>
        <begin position="146"/>
        <end position="168"/>
    </location>
</feature>
<keyword evidence="10" id="KW-1185">Reference proteome</keyword>
<feature type="transmembrane region" description="Helical" evidence="7">
    <location>
        <begin position="180"/>
        <end position="197"/>
    </location>
</feature>
<evidence type="ECO:0000256" key="7">
    <source>
        <dbReference type="SAM" id="Phobius"/>
    </source>
</evidence>
<evidence type="ECO:0000313" key="10">
    <source>
        <dbReference type="Proteomes" id="UP000004728"/>
    </source>
</evidence>
<keyword evidence="4 7" id="KW-0812">Transmembrane</keyword>
<dbReference type="PANTHER" id="PTHR45138">
    <property type="entry name" value="REGULATORY COMPONENTS OF SENSORY TRANSDUCTION SYSTEM"/>
    <property type="match status" value="1"/>
</dbReference>
<dbReference type="CDD" id="cd01949">
    <property type="entry name" value="GGDEF"/>
    <property type="match status" value="1"/>
</dbReference>
<feature type="transmembrane region" description="Helical" evidence="7">
    <location>
        <begin position="77"/>
        <end position="95"/>
    </location>
</feature>
<dbReference type="PANTHER" id="PTHR45138:SF24">
    <property type="entry name" value="DIGUANYLATE CYCLASE DGCC-RELATED"/>
    <property type="match status" value="1"/>
</dbReference>
<dbReference type="FunCoup" id="F1ZA92">
    <property type="interactions" value="4"/>
</dbReference>